<gene>
    <name evidence="2" type="primary">LOC120265801</name>
</gene>
<name>A0AB40BRV9_DIOCR</name>
<accession>A0AB40BRV9</accession>
<keyword evidence="1" id="KW-1185">Reference proteome</keyword>
<organism evidence="1 2">
    <name type="scientific">Dioscorea cayennensis subsp. rotundata</name>
    <name type="common">White Guinea yam</name>
    <name type="synonym">Dioscorea rotundata</name>
    <dbReference type="NCBI Taxonomy" id="55577"/>
    <lineage>
        <taxon>Eukaryota</taxon>
        <taxon>Viridiplantae</taxon>
        <taxon>Streptophyta</taxon>
        <taxon>Embryophyta</taxon>
        <taxon>Tracheophyta</taxon>
        <taxon>Spermatophyta</taxon>
        <taxon>Magnoliopsida</taxon>
        <taxon>Liliopsida</taxon>
        <taxon>Dioscoreales</taxon>
        <taxon>Dioscoreaceae</taxon>
        <taxon>Dioscorea</taxon>
    </lineage>
</organism>
<dbReference type="Proteomes" id="UP001515500">
    <property type="component" value="Chromosome 7"/>
</dbReference>
<reference evidence="2" key="1">
    <citation type="submission" date="2025-08" db="UniProtKB">
        <authorList>
            <consortium name="RefSeq"/>
        </authorList>
    </citation>
    <scope>IDENTIFICATION</scope>
</reference>
<dbReference type="AlphaFoldDB" id="A0AB40BRV9"/>
<dbReference type="GeneID" id="120265801"/>
<protein>
    <submittedName>
        <fullName evidence="2">Uncharacterized protein LOC120265801 isoform X1</fullName>
    </submittedName>
</protein>
<evidence type="ECO:0000313" key="2">
    <source>
        <dbReference type="RefSeq" id="XP_039129703.1"/>
    </source>
</evidence>
<proteinExistence type="predicted"/>
<evidence type="ECO:0000313" key="1">
    <source>
        <dbReference type="Proteomes" id="UP001515500"/>
    </source>
</evidence>
<dbReference type="RefSeq" id="XP_039129703.1">
    <property type="nucleotide sequence ID" value="XM_039273769.1"/>
</dbReference>
<sequence length="135" mass="15229">MFVSQLSVIGLMQLVSNSSTNVLPNDRVIILKTSYDAIFHNVKPNFSNIALRALTVINCANKHLSCRHMLLSNFSNTDGLFLFSASIRSFQFLLLMSRLLRNSKALFLHCKSFWLNPCGFRISSLAILIFLPCCI</sequence>